<dbReference type="HAMAP" id="MF_01398">
    <property type="entry name" value="ATP_synth_b_bprime"/>
    <property type="match status" value="1"/>
</dbReference>
<evidence type="ECO:0000256" key="1">
    <source>
        <dbReference type="ARBA" id="ARBA00005513"/>
    </source>
</evidence>
<keyword evidence="2 12" id="KW-0813">Transport</keyword>
<evidence type="ECO:0000256" key="7">
    <source>
        <dbReference type="ARBA" id="ARBA00023065"/>
    </source>
</evidence>
<reference evidence="15 16" key="1">
    <citation type="submission" date="2020-08" db="EMBL/GenBank/DDBJ databases">
        <title>Genome public.</title>
        <authorList>
            <person name="Liu C."/>
            <person name="Sun Q."/>
        </authorList>
    </citation>
    <scope>NUCLEOTIDE SEQUENCE [LARGE SCALE GENOMIC DNA]</scope>
    <source>
        <strain evidence="15 16">NSJ-43</strain>
    </source>
</reference>
<accession>A0ABR7FZV2</accession>
<comment type="similarity">
    <text evidence="1 12 13">Belongs to the ATPase B chain family.</text>
</comment>
<dbReference type="Proteomes" id="UP000628463">
    <property type="component" value="Unassembled WGS sequence"/>
</dbReference>
<evidence type="ECO:0000256" key="6">
    <source>
        <dbReference type="ARBA" id="ARBA00022989"/>
    </source>
</evidence>
<keyword evidence="9 12" id="KW-0066">ATP synthesis</keyword>
<dbReference type="PANTHER" id="PTHR33445">
    <property type="entry name" value="ATP SYNTHASE SUBUNIT B', CHLOROPLASTIC"/>
    <property type="match status" value="1"/>
</dbReference>
<comment type="function">
    <text evidence="12">Component of the F(0) channel, it forms part of the peripheral stalk, linking F(1) to F(0).</text>
</comment>
<dbReference type="InterPro" id="IPR050059">
    <property type="entry name" value="ATP_synthase_B_chain"/>
</dbReference>
<evidence type="ECO:0000256" key="3">
    <source>
        <dbReference type="ARBA" id="ARBA00022547"/>
    </source>
</evidence>
<evidence type="ECO:0000256" key="13">
    <source>
        <dbReference type="RuleBase" id="RU003848"/>
    </source>
</evidence>
<dbReference type="InterPro" id="IPR002146">
    <property type="entry name" value="ATP_synth_b/b'su_bac/chlpt"/>
</dbReference>
<keyword evidence="7 12" id="KW-0406">Ion transport</keyword>
<organism evidence="15 16">
    <name type="scientific">Lachnospira hominis</name>
    <name type="common">ex Liu et al. 2021</name>
    <dbReference type="NCBI Taxonomy" id="2763051"/>
    <lineage>
        <taxon>Bacteria</taxon>
        <taxon>Bacillati</taxon>
        <taxon>Bacillota</taxon>
        <taxon>Clostridia</taxon>
        <taxon>Lachnospirales</taxon>
        <taxon>Lachnospiraceae</taxon>
        <taxon>Lachnospira</taxon>
    </lineage>
</organism>
<evidence type="ECO:0000313" key="16">
    <source>
        <dbReference type="Proteomes" id="UP000628463"/>
    </source>
</evidence>
<proteinExistence type="inferred from homology"/>
<keyword evidence="16" id="KW-1185">Reference proteome</keyword>
<keyword evidence="12" id="KW-1003">Cell membrane</keyword>
<evidence type="ECO:0000256" key="5">
    <source>
        <dbReference type="ARBA" id="ARBA00022781"/>
    </source>
</evidence>
<evidence type="ECO:0000256" key="8">
    <source>
        <dbReference type="ARBA" id="ARBA00023136"/>
    </source>
</evidence>
<evidence type="ECO:0000256" key="2">
    <source>
        <dbReference type="ARBA" id="ARBA00022448"/>
    </source>
</evidence>
<dbReference type="InterPro" id="IPR028987">
    <property type="entry name" value="ATP_synth_B-like_membr_sf"/>
</dbReference>
<comment type="subunit">
    <text evidence="12">F-type ATPases have 2 components, F(1) - the catalytic core - and F(0) - the membrane proton channel. F(1) has five subunits: alpha(3), beta(3), gamma(1), delta(1), epsilon(1). F(0) has three main subunits: a(1), b(2) and c(10-14). The alpha and beta chains form an alternating ring which encloses part of the gamma chain. F(1) is attached to F(0) by a central stalk formed by the gamma and epsilon chains, while a peripheral stalk is formed by the delta and b chains.</text>
</comment>
<dbReference type="EMBL" id="JACOPD010000002">
    <property type="protein sequence ID" value="MBC5680185.1"/>
    <property type="molecule type" value="Genomic_DNA"/>
</dbReference>
<feature type="coiled-coil region" evidence="14">
    <location>
        <begin position="36"/>
        <end position="87"/>
    </location>
</feature>
<evidence type="ECO:0000313" key="15">
    <source>
        <dbReference type="EMBL" id="MBC5680185.1"/>
    </source>
</evidence>
<sequence>MLRLDWNLLFTVINLLLLFVLMKIFLFKPVQKIIAARQAEADKQFDEAAAKQAEADGLKAQYAKSIASVEEEKSKAMQETMKKADAEYQRIVGDAESKAKQIKEDAAVEAENQKTQILKKAEKEIADMVVDAAVKVVGKNSGADVDSSLYNEFLDKAGDKQ</sequence>
<dbReference type="RefSeq" id="WP_021866395.1">
    <property type="nucleotide sequence ID" value="NZ_JACOPD010000002.1"/>
</dbReference>
<keyword evidence="6 12" id="KW-1133">Transmembrane helix</keyword>
<feature type="transmembrane region" description="Helical" evidence="12">
    <location>
        <begin position="6"/>
        <end position="27"/>
    </location>
</feature>
<keyword evidence="3 12" id="KW-0138">CF(0)</keyword>
<dbReference type="CDD" id="cd06503">
    <property type="entry name" value="ATP-synt_Fo_b"/>
    <property type="match status" value="1"/>
</dbReference>
<evidence type="ECO:0000256" key="9">
    <source>
        <dbReference type="ARBA" id="ARBA00023310"/>
    </source>
</evidence>
<comment type="function">
    <text evidence="10 12">F(1)F(0) ATP synthase produces ATP from ADP in the presence of a proton or sodium gradient. F-type ATPases consist of two structural domains, F(1) containing the extramembraneous catalytic core and F(0) containing the membrane proton channel, linked together by a central stalk and a peripheral stalk. During catalysis, ATP synthesis in the catalytic domain of F(1) is coupled via a rotary mechanism of the central stalk subunits to proton translocation.</text>
</comment>
<gene>
    <name evidence="12" type="primary">atpF</name>
    <name evidence="15" type="ORF">H8S01_04315</name>
</gene>
<protein>
    <recommendedName>
        <fullName evidence="12">ATP synthase subunit b</fullName>
    </recommendedName>
    <alternativeName>
        <fullName evidence="12">ATP synthase F(0) sector subunit b</fullName>
    </alternativeName>
    <alternativeName>
        <fullName evidence="12">ATPase subunit I</fullName>
    </alternativeName>
    <alternativeName>
        <fullName evidence="12">F-type ATPase subunit b</fullName>
        <shortName evidence="12">F-ATPase subunit b</shortName>
    </alternativeName>
</protein>
<keyword evidence="4 12" id="KW-0812">Transmembrane</keyword>
<keyword evidence="14" id="KW-0175">Coiled coil</keyword>
<dbReference type="Pfam" id="PF00430">
    <property type="entry name" value="ATP-synt_B"/>
    <property type="match status" value="1"/>
</dbReference>
<dbReference type="SUPFAM" id="SSF81573">
    <property type="entry name" value="F1F0 ATP synthase subunit B, membrane domain"/>
    <property type="match status" value="1"/>
</dbReference>
<evidence type="ECO:0000256" key="10">
    <source>
        <dbReference type="ARBA" id="ARBA00025198"/>
    </source>
</evidence>
<evidence type="ECO:0000256" key="11">
    <source>
        <dbReference type="ARBA" id="ARBA00037847"/>
    </source>
</evidence>
<name>A0ABR7FZV2_9FIRM</name>
<keyword evidence="5 12" id="KW-0375">Hydrogen ion transport</keyword>
<comment type="subcellular location">
    <subcellularLocation>
        <location evidence="12">Cell membrane</location>
        <topology evidence="12">Single-pass membrane protein</topology>
    </subcellularLocation>
    <subcellularLocation>
        <location evidence="11">Endomembrane system</location>
        <topology evidence="11">Single-pass membrane protein</topology>
    </subcellularLocation>
</comment>
<dbReference type="PANTHER" id="PTHR33445:SF2">
    <property type="entry name" value="ATP SYNTHASE SUBUNIT B', CHLOROPLASTIC"/>
    <property type="match status" value="1"/>
</dbReference>
<evidence type="ECO:0000256" key="12">
    <source>
        <dbReference type="HAMAP-Rule" id="MF_01398"/>
    </source>
</evidence>
<evidence type="ECO:0000256" key="14">
    <source>
        <dbReference type="SAM" id="Coils"/>
    </source>
</evidence>
<comment type="caution">
    <text evidence="15">The sequence shown here is derived from an EMBL/GenBank/DDBJ whole genome shotgun (WGS) entry which is preliminary data.</text>
</comment>
<evidence type="ECO:0000256" key="4">
    <source>
        <dbReference type="ARBA" id="ARBA00022692"/>
    </source>
</evidence>
<keyword evidence="8 12" id="KW-0472">Membrane</keyword>